<keyword evidence="7" id="KW-0472">Membrane</keyword>
<keyword evidence="3" id="KW-0732">Signal</keyword>
<evidence type="ECO:0000256" key="4">
    <source>
        <dbReference type="ARBA" id="ARBA00023110"/>
    </source>
</evidence>
<dbReference type="STRING" id="1802061.A3A93_01630"/>
<evidence type="ECO:0000313" key="8">
    <source>
        <dbReference type="EMBL" id="OGK48320.1"/>
    </source>
</evidence>
<keyword evidence="4" id="KW-0697">Rotamase</keyword>
<name>A0A1F7IY77_9BACT</name>
<feature type="region of interest" description="Disordered" evidence="6">
    <location>
        <begin position="1"/>
        <end position="20"/>
    </location>
</feature>
<evidence type="ECO:0000256" key="5">
    <source>
        <dbReference type="ARBA" id="ARBA00023235"/>
    </source>
</evidence>
<dbReference type="PANTHER" id="PTHR47245:SF1">
    <property type="entry name" value="FOLDASE PROTEIN PRSA"/>
    <property type="match status" value="1"/>
</dbReference>
<evidence type="ECO:0000256" key="6">
    <source>
        <dbReference type="SAM" id="MobiDB-lite"/>
    </source>
</evidence>
<sequence>MKNKSMKSKENGEPTESGPLDKFKNKRTLIGIAILGIILVISYFFKGAFVAATVNGQPISRLSVIQKLEKQGGKSILDSLITDTLIKNEAKKKGIIISEDEVNQEIKTIEASVTEQGGTLEQALLQQGMTKESLRESVKNQKIIEKLFADKLKVTDAEVNKYIAENEIPIEEGKEAETKKQIMDQLIQQKFQQEVQSWVTTFKTSADIKYYVNY</sequence>
<comment type="catalytic activity">
    <reaction evidence="1">
        <text>[protein]-peptidylproline (omega=180) = [protein]-peptidylproline (omega=0)</text>
        <dbReference type="Rhea" id="RHEA:16237"/>
        <dbReference type="Rhea" id="RHEA-COMP:10747"/>
        <dbReference type="Rhea" id="RHEA-COMP:10748"/>
        <dbReference type="ChEBI" id="CHEBI:83833"/>
        <dbReference type="ChEBI" id="CHEBI:83834"/>
        <dbReference type="EC" id="5.2.1.8"/>
    </reaction>
</comment>
<gene>
    <name evidence="8" type="ORF">A3A93_01630</name>
</gene>
<dbReference type="PANTHER" id="PTHR47245">
    <property type="entry name" value="PEPTIDYLPROLYL ISOMERASE"/>
    <property type="match status" value="1"/>
</dbReference>
<organism evidence="8 9">
    <name type="scientific">Candidatus Roizmanbacteria bacterium RIFCSPLOWO2_01_FULL_38_12</name>
    <dbReference type="NCBI Taxonomy" id="1802061"/>
    <lineage>
        <taxon>Bacteria</taxon>
        <taxon>Candidatus Roizmaniibacteriota</taxon>
    </lineage>
</organism>
<proteinExistence type="predicted"/>
<dbReference type="GO" id="GO:0003755">
    <property type="term" value="F:peptidyl-prolyl cis-trans isomerase activity"/>
    <property type="evidence" value="ECO:0007669"/>
    <property type="project" value="UniProtKB-KW"/>
</dbReference>
<evidence type="ECO:0000256" key="1">
    <source>
        <dbReference type="ARBA" id="ARBA00000971"/>
    </source>
</evidence>
<evidence type="ECO:0000256" key="7">
    <source>
        <dbReference type="SAM" id="Phobius"/>
    </source>
</evidence>
<dbReference type="Gene3D" id="1.10.4030.10">
    <property type="entry name" value="Porin chaperone SurA, peptide-binding domain"/>
    <property type="match status" value="1"/>
</dbReference>
<evidence type="ECO:0000313" key="9">
    <source>
        <dbReference type="Proteomes" id="UP000177141"/>
    </source>
</evidence>
<dbReference type="EMBL" id="MGAL01000017">
    <property type="protein sequence ID" value="OGK48320.1"/>
    <property type="molecule type" value="Genomic_DNA"/>
</dbReference>
<evidence type="ECO:0000256" key="2">
    <source>
        <dbReference type="ARBA" id="ARBA00013194"/>
    </source>
</evidence>
<feature type="transmembrane region" description="Helical" evidence="7">
    <location>
        <begin position="28"/>
        <end position="45"/>
    </location>
</feature>
<comment type="caution">
    <text evidence="8">The sequence shown here is derived from an EMBL/GenBank/DDBJ whole genome shotgun (WGS) entry which is preliminary data.</text>
</comment>
<keyword evidence="5" id="KW-0413">Isomerase</keyword>
<dbReference type="InterPro" id="IPR050245">
    <property type="entry name" value="PrsA_foldase"/>
</dbReference>
<accession>A0A1F7IY77</accession>
<dbReference type="InterPro" id="IPR027304">
    <property type="entry name" value="Trigger_fact/SurA_dom_sf"/>
</dbReference>
<keyword evidence="7" id="KW-1133">Transmembrane helix</keyword>
<dbReference type="Pfam" id="PF13624">
    <property type="entry name" value="SurA_N_3"/>
    <property type="match status" value="1"/>
</dbReference>
<protein>
    <recommendedName>
        <fullName evidence="2">peptidylprolyl isomerase</fullName>
        <ecNumber evidence="2">5.2.1.8</ecNumber>
    </recommendedName>
</protein>
<dbReference type="AlphaFoldDB" id="A0A1F7IY77"/>
<dbReference type="EC" id="5.2.1.8" evidence="2"/>
<dbReference type="Proteomes" id="UP000177141">
    <property type="component" value="Unassembled WGS sequence"/>
</dbReference>
<keyword evidence="7" id="KW-0812">Transmembrane</keyword>
<dbReference type="SUPFAM" id="SSF109998">
    <property type="entry name" value="Triger factor/SurA peptide-binding domain-like"/>
    <property type="match status" value="1"/>
</dbReference>
<evidence type="ECO:0000256" key="3">
    <source>
        <dbReference type="ARBA" id="ARBA00022729"/>
    </source>
</evidence>
<reference evidence="8 9" key="1">
    <citation type="journal article" date="2016" name="Nat. Commun.">
        <title>Thousands of microbial genomes shed light on interconnected biogeochemical processes in an aquifer system.</title>
        <authorList>
            <person name="Anantharaman K."/>
            <person name="Brown C.T."/>
            <person name="Hug L.A."/>
            <person name="Sharon I."/>
            <person name="Castelle C.J."/>
            <person name="Probst A.J."/>
            <person name="Thomas B.C."/>
            <person name="Singh A."/>
            <person name="Wilkins M.J."/>
            <person name="Karaoz U."/>
            <person name="Brodie E.L."/>
            <person name="Williams K.H."/>
            <person name="Hubbard S.S."/>
            <person name="Banfield J.F."/>
        </authorList>
    </citation>
    <scope>NUCLEOTIDE SEQUENCE [LARGE SCALE GENOMIC DNA]</scope>
</reference>